<organism evidence="7 8">
    <name type="scientific">Xenopus laevis</name>
    <name type="common">African clawed frog</name>
    <dbReference type="NCBI Taxonomy" id="8355"/>
    <lineage>
        <taxon>Eukaryota</taxon>
        <taxon>Metazoa</taxon>
        <taxon>Chordata</taxon>
        <taxon>Craniata</taxon>
        <taxon>Vertebrata</taxon>
        <taxon>Euteleostomi</taxon>
        <taxon>Amphibia</taxon>
        <taxon>Batrachia</taxon>
        <taxon>Anura</taxon>
        <taxon>Pipoidea</taxon>
        <taxon>Pipidae</taxon>
        <taxon>Xenopodinae</taxon>
        <taxon>Xenopus</taxon>
        <taxon>Xenopus</taxon>
    </lineage>
</organism>
<dbReference type="InterPro" id="IPR000276">
    <property type="entry name" value="GPCR_Rhodpsn"/>
</dbReference>
<dbReference type="GO" id="GO:0005549">
    <property type="term" value="F:odorant binding"/>
    <property type="evidence" value="ECO:0000318"/>
    <property type="project" value="GO_Central"/>
</dbReference>
<evidence type="ECO:0000313" key="7">
    <source>
        <dbReference type="Proteomes" id="UP000186698"/>
    </source>
</evidence>
<gene>
    <name evidence="8" type="primary">LOC121393943</name>
</gene>
<evidence type="ECO:0000256" key="3">
    <source>
        <dbReference type="ARBA" id="ARBA00022989"/>
    </source>
</evidence>
<feature type="transmembrane region" description="Helical" evidence="5">
    <location>
        <begin position="222"/>
        <end position="245"/>
    </location>
</feature>
<keyword evidence="8" id="KW-0675">Receptor</keyword>
<keyword evidence="3 5" id="KW-1133">Transmembrane helix</keyword>
<dbReference type="Proteomes" id="UP000186698">
    <property type="component" value="Chromosome 5L"/>
</dbReference>
<dbReference type="GO" id="GO:0004930">
    <property type="term" value="F:G protein-coupled receptor activity"/>
    <property type="evidence" value="ECO:0007669"/>
    <property type="project" value="InterPro"/>
</dbReference>
<comment type="subcellular location">
    <subcellularLocation>
        <location evidence="1">Membrane</location>
    </subcellularLocation>
</comment>
<dbReference type="PANTHER" id="PTHR26451:SF928">
    <property type="entry name" value="G-PROTEIN COUPLED RECEPTOR 148-RELATED"/>
    <property type="match status" value="1"/>
</dbReference>
<dbReference type="GeneID" id="121393943"/>
<sequence>MNFSELECSLIRIVNASFMLQRETNFNHTLNMDKPTQYMLQEWIMYPSCSGMKMFLIPTVICFLAALISTPLVLLAICSNFSIRQETRFLLMGNTLVCDILYLLFYTTITICNTLNLKTPKHICVLFLFLLAVTYCGGVLTAAAMVVDTYMAVLWPLHYVSLLPATRTKKLIMLLWLCSFLSSGIAFLTLYFTQKQLPCPLEMCSLPVILLVALHGDDALKLCYILFIGIFLLCLSLILGCYIFLCYKTRETGIWKSVSSRASVTFLMHFTLLFFYFNPLILLLTDALLYMSQVIGLRTGLWVTLTICNVLIVLPKAVSPCLYGLRYRQIYNSLKLFLNLKKHRGVAPVR</sequence>
<dbReference type="OrthoDB" id="8856247at2759"/>
<reference evidence="8" key="1">
    <citation type="submission" date="2025-08" db="UniProtKB">
        <authorList>
            <consortium name="RefSeq"/>
        </authorList>
    </citation>
    <scope>IDENTIFICATION</scope>
    <source>
        <strain evidence="8">J_2021</strain>
        <tissue evidence="8">Erythrocytes</tissue>
    </source>
</reference>
<dbReference type="PROSITE" id="PS50262">
    <property type="entry name" value="G_PROTEIN_RECEP_F1_2"/>
    <property type="match status" value="1"/>
</dbReference>
<dbReference type="RefSeq" id="XP_041419730.1">
    <property type="nucleotide sequence ID" value="XM_041563796.1"/>
</dbReference>
<dbReference type="AlphaFoldDB" id="A0A8J1KQZ9"/>
<evidence type="ECO:0000256" key="2">
    <source>
        <dbReference type="ARBA" id="ARBA00022692"/>
    </source>
</evidence>
<proteinExistence type="predicted"/>
<dbReference type="PANTHER" id="PTHR26451">
    <property type="entry name" value="G_PROTEIN_RECEP_F1_2 DOMAIN-CONTAINING PROTEIN"/>
    <property type="match status" value="1"/>
</dbReference>
<dbReference type="Gene3D" id="1.20.1070.10">
    <property type="entry name" value="Rhodopsin 7-helix transmembrane proteins"/>
    <property type="match status" value="1"/>
</dbReference>
<feature type="transmembrane region" description="Helical" evidence="5">
    <location>
        <begin position="266"/>
        <end position="289"/>
    </location>
</feature>
<feature type="transmembrane region" description="Helical" evidence="5">
    <location>
        <begin position="55"/>
        <end position="77"/>
    </location>
</feature>
<dbReference type="Pfam" id="PF00001">
    <property type="entry name" value="7tm_1"/>
    <property type="match status" value="1"/>
</dbReference>
<dbReference type="GO" id="GO:0050911">
    <property type="term" value="P:detection of chemical stimulus involved in sensory perception of smell"/>
    <property type="evidence" value="ECO:0000318"/>
    <property type="project" value="GO_Central"/>
</dbReference>
<protein>
    <submittedName>
        <fullName evidence="8">Probable G-protein coupled receptor 148</fullName>
    </submittedName>
</protein>
<feature type="transmembrane region" description="Helical" evidence="5">
    <location>
        <begin position="171"/>
        <end position="192"/>
    </location>
</feature>
<dbReference type="SUPFAM" id="SSF81321">
    <property type="entry name" value="Family A G protein-coupled receptor-like"/>
    <property type="match status" value="1"/>
</dbReference>
<keyword evidence="2 5" id="KW-0812">Transmembrane</keyword>
<dbReference type="KEGG" id="xla:121393943"/>
<evidence type="ECO:0000256" key="1">
    <source>
        <dbReference type="ARBA" id="ARBA00004370"/>
    </source>
</evidence>
<name>A0A8J1KQZ9_XENLA</name>
<dbReference type="GO" id="GO:0004984">
    <property type="term" value="F:olfactory receptor activity"/>
    <property type="evidence" value="ECO:0000318"/>
    <property type="project" value="GO_Central"/>
</dbReference>
<dbReference type="InterPro" id="IPR017452">
    <property type="entry name" value="GPCR_Rhodpsn_7TM"/>
</dbReference>
<evidence type="ECO:0000313" key="8">
    <source>
        <dbReference type="RefSeq" id="XP_041419730.1"/>
    </source>
</evidence>
<keyword evidence="4 5" id="KW-0472">Membrane</keyword>
<feature type="domain" description="G-protein coupled receptors family 1 profile" evidence="6">
    <location>
        <begin position="69"/>
        <end position="323"/>
    </location>
</feature>
<evidence type="ECO:0000256" key="5">
    <source>
        <dbReference type="SAM" id="Phobius"/>
    </source>
</evidence>
<feature type="transmembrane region" description="Helical" evidence="5">
    <location>
        <begin position="123"/>
        <end position="151"/>
    </location>
</feature>
<dbReference type="InterPro" id="IPR052921">
    <property type="entry name" value="GPCR1_Superfamily_Member"/>
</dbReference>
<feature type="transmembrane region" description="Helical" evidence="5">
    <location>
        <begin position="89"/>
        <end position="111"/>
    </location>
</feature>
<keyword evidence="7" id="KW-1185">Reference proteome</keyword>
<evidence type="ECO:0000256" key="4">
    <source>
        <dbReference type="ARBA" id="ARBA00023136"/>
    </source>
</evidence>
<dbReference type="GO" id="GO:0016020">
    <property type="term" value="C:membrane"/>
    <property type="evidence" value="ECO:0000318"/>
    <property type="project" value="GO_Central"/>
</dbReference>
<evidence type="ECO:0000259" key="6">
    <source>
        <dbReference type="PROSITE" id="PS50262"/>
    </source>
</evidence>
<feature type="transmembrane region" description="Helical" evidence="5">
    <location>
        <begin position="301"/>
        <end position="325"/>
    </location>
</feature>
<accession>A0A8J1KQZ9</accession>